<dbReference type="CDD" id="cd04489">
    <property type="entry name" value="ExoVII_LU_OBF"/>
    <property type="match status" value="1"/>
</dbReference>
<dbReference type="InterPro" id="IPR020579">
    <property type="entry name" value="Exonuc_VII_lsu_C"/>
</dbReference>
<gene>
    <name evidence="5" type="primary">xseA</name>
    <name evidence="9" type="ORF">XM47_10295</name>
</gene>
<evidence type="ECO:0000256" key="4">
    <source>
        <dbReference type="ARBA" id="ARBA00022839"/>
    </source>
</evidence>
<dbReference type="RefSeq" id="WP_048692251.1">
    <property type="nucleotide sequence ID" value="NZ_KQ130490.1"/>
</dbReference>
<dbReference type="InterPro" id="IPR003753">
    <property type="entry name" value="Exonuc_VII_L"/>
</dbReference>
<dbReference type="GO" id="GO:0006308">
    <property type="term" value="P:DNA catabolic process"/>
    <property type="evidence" value="ECO:0007669"/>
    <property type="project" value="UniProtKB-UniRule"/>
</dbReference>
<evidence type="ECO:0000256" key="2">
    <source>
        <dbReference type="ARBA" id="ARBA00022722"/>
    </source>
</evidence>
<feature type="domain" description="OB-fold nucleic acid binding" evidence="8">
    <location>
        <begin position="7"/>
        <end position="100"/>
    </location>
</feature>
<keyword evidence="3 5" id="KW-0378">Hydrolase</keyword>
<evidence type="ECO:0000259" key="7">
    <source>
        <dbReference type="Pfam" id="PF02601"/>
    </source>
</evidence>
<comment type="subunit">
    <text evidence="5">Heterooligomer composed of large and small subunits.</text>
</comment>
<feature type="domain" description="Exonuclease VII large subunit C-terminal" evidence="7">
    <location>
        <begin position="123"/>
        <end position="437"/>
    </location>
</feature>
<accession>A0A0J8GQP9</accession>
<dbReference type="HAMAP" id="MF_00378">
    <property type="entry name" value="Exonuc_7_L"/>
    <property type="match status" value="1"/>
</dbReference>
<dbReference type="Proteomes" id="UP000037600">
    <property type="component" value="Unassembled WGS sequence"/>
</dbReference>
<comment type="subcellular location">
    <subcellularLocation>
        <location evidence="5 6">Cytoplasm</location>
    </subcellularLocation>
</comment>
<dbReference type="Pfam" id="PF13742">
    <property type="entry name" value="tRNA_anti_2"/>
    <property type="match status" value="1"/>
</dbReference>
<protein>
    <recommendedName>
        <fullName evidence="5">Exodeoxyribonuclease 7 large subunit</fullName>
        <ecNumber evidence="5">3.1.11.6</ecNumber>
    </recommendedName>
    <alternativeName>
        <fullName evidence="5">Exodeoxyribonuclease VII large subunit</fullName>
        <shortName evidence="5">Exonuclease VII large subunit</shortName>
    </alternativeName>
</protein>
<evidence type="ECO:0000256" key="1">
    <source>
        <dbReference type="ARBA" id="ARBA00022490"/>
    </source>
</evidence>
<dbReference type="STRING" id="1513271.XM47_10295"/>
<dbReference type="EC" id="3.1.11.6" evidence="5"/>
<keyword evidence="1 5" id="KW-0963">Cytoplasm</keyword>
<evidence type="ECO:0000256" key="5">
    <source>
        <dbReference type="HAMAP-Rule" id="MF_00378"/>
    </source>
</evidence>
<dbReference type="PANTHER" id="PTHR30008:SF0">
    <property type="entry name" value="EXODEOXYRIBONUCLEASE 7 LARGE SUBUNIT"/>
    <property type="match status" value="1"/>
</dbReference>
<keyword evidence="2 5" id="KW-0540">Nuclease</keyword>
<comment type="similarity">
    <text evidence="5 6">Belongs to the XseA family.</text>
</comment>
<dbReference type="PANTHER" id="PTHR30008">
    <property type="entry name" value="EXODEOXYRIBONUCLEASE 7 LARGE SUBUNIT"/>
    <property type="match status" value="1"/>
</dbReference>
<dbReference type="EMBL" id="LAZL01000015">
    <property type="protein sequence ID" value="KMT65120.1"/>
    <property type="molecule type" value="Genomic_DNA"/>
</dbReference>
<keyword evidence="4 5" id="KW-0269">Exonuclease</keyword>
<dbReference type="AlphaFoldDB" id="A0A0J8GQP9"/>
<dbReference type="InterPro" id="IPR025824">
    <property type="entry name" value="OB-fold_nuc-bd_dom"/>
</dbReference>
<sequence>MTSPQIFSVSALNNKIKYLLESNFVSIWLEAEISNLTKAVSGHWYLSLKDADSQVRCAMFKGSNRKVTFTPKNGDQVLVRANVSLYHPRGEYQLIIESMQPAGLGQLQQAFDRLKLKLSNEGLFAAENKKPLPDFIEQVAIVTSAKGAAVHDMVSIMQRLSPNIQINIYPCNVQGNLAKAEIVEQIVAANANQDNDLIIVGRGGGSLEDLWAFNEEIVARAIAASDLPVISAVGHETDTTIADFVADLRAATPSAAAEIISQKNTKILQKLENLEQSLLSESRHLLASKHQALNSLELRLNKLDPKYKVANQQQKLDEYEWRLKTSILNRVEKHKRDFVFFEHKLSQHDPAIKIETLRQKLSRLDEKLTVNIEQALTAKQNAMALIISKLNAYSPLATLSRGYSISQKPTAEIIKSVSQIDQDEILITKLNDGVIESKVTKVVQHK</sequence>
<evidence type="ECO:0000313" key="9">
    <source>
        <dbReference type="EMBL" id="KMT65120.1"/>
    </source>
</evidence>
<dbReference type="PATRIC" id="fig|1513271.3.peg.2095"/>
<name>A0A0J8GQP9_9ALTE</name>
<dbReference type="GO" id="GO:0005737">
    <property type="term" value="C:cytoplasm"/>
    <property type="evidence" value="ECO:0007669"/>
    <property type="project" value="UniProtKB-SubCell"/>
</dbReference>
<comment type="caution">
    <text evidence="9">The sequence shown here is derived from an EMBL/GenBank/DDBJ whole genome shotgun (WGS) entry which is preliminary data.</text>
</comment>
<proteinExistence type="inferred from homology"/>
<dbReference type="GO" id="GO:0009318">
    <property type="term" value="C:exodeoxyribonuclease VII complex"/>
    <property type="evidence" value="ECO:0007669"/>
    <property type="project" value="UniProtKB-UniRule"/>
</dbReference>
<dbReference type="Pfam" id="PF02601">
    <property type="entry name" value="Exonuc_VII_L"/>
    <property type="match status" value="1"/>
</dbReference>
<evidence type="ECO:0000256" key="3">
    <source>
        <dbReference type="ARBA" id="ARBA00022801"/>
    </source>
</evidence>
<evidence type="ECO:0000313" key="10">
    <source>
        <dbReference type="Proteomes" id="UP000037600"/>
    </source>
</evidence>
<reference evidence="9 10" key="1">
    <citation type="submission" date="2015-04" db="EMBL/GenBank/DDBJ databases">
        <title>Draft Genome Sequence of the Novel Agar-Digesting Marine Bacterium Q1.</title>
        <authorList>
            <person name="Li Y."/>
            <person name="Li D."/>
            <person name="Chen G."/>
            <person name="Du Z."/>
        </authorList>
    </citation>
    <scope>NUCLEOTIDE SEQUENCE [LARGE SCALE GENOMIC DNA]</scope>
    <source>
        <strain evidence="9 10">Q1</strain>
    </source>
</reference>
<organism evidence="9 10">
    <name type="scientific">Catenovulum maritimum</name>
    <dbReference type="NCBI Taxonomy" id="1513271"/>
    <lineage>
        <taxon>Bacteria</taxon>
        <taxon>Pseudomonadati</taxon>
        <taxon>Pseudomonadota</taxon>
        <taxon>Gammaproteobacteria</taxon>
        <taxon>Alteromonadales</taxon>
        <taxon>Alteromonadaceae</taxon>
        <taxon>Catenovulum</taxon>
    </lineage>
</organism>
<evidence type="ECO:0000259" key="8">
    <source>
        <dbReference type="Pfam" id="PF13742"/>
    </source>
</evidence>
<dbReference type="GO" id="GO:0008855">
    <property type="term" value="F:exodeoxyribonuclease VII activity"/>
    <property type="evidence" value="ECO:0007669"/>
    <property type="project" value="UniProtKB-UniRule"/>
</dbReference>
<comment type="catalytic activity">
    <reaction evidence="5 6">
        <text>Exonucleolytic cleavage in either 5'- to 3'- or 3'- to 5'-direction to yield nucleoside 5'-phosphates.</text>
        <dbReference type="EC" id="3.1.11.6"/>
    </reaction>
</comment>
<dbReference type="GO" id="GO:0003676">
    <property type="term" value="F:nucleic acid binding"/>
    <property type="evidence" value="ECO:0007669"/>
    <property type="project" value="InterPro"/>
</dbReference>
<evidence type="ECO:0000256" key="6">
    <source>
        <dbReference type="RuleBase" id="RU004355"/>
    </source>
</evidence>
<comment type="function">
    <text evidence="5">Bidirectionally degrades single-stranded DNA into large acid-insoluble oligonucleotides, which are then degraded further into small acid-soluble oligonucleotides.</text>
</comment>
<keyword evidence="10" id="KW-1185">Reference proteome</keyword>
<dbReference type="OrthoDB" id="9802795at2"/>
<dbReference type="NCBIfam" id="TIGR00237">
    <property type="entry name" value="xseA"/>
    <property type="match status" value="1"/>
</dbReference>